<evidence type="ECO:0000313" key="2">
    <source>
        <dbReference type="EMBL" id="ALW86328.1"/>
    </source>
</evidence>
<dbReference type="AlphaFoldDB" id="A0A0U4C7S1"/>
<dbReference type="EMBL" id="CP013909">
    <property type="protein sequence ID" value="ALW86328.1"/>
    <property type="molecule type" value="Genomic_DNA"/>
</dbReference>
<dbReference type="STRING" id="1411621.AUC43_15295"/>
<name>A0A0U4C7S1_9BACT</name>
<evidence type="ECO:0000256" key="1">
    <source>
        <dbReference type="SAM" id="MobiDB-lite"/>
    </source>
</evidence>
<feature type="region of interest" description="Disordered" evidence="1">
    <location>
        <begin position="52"/>
        <end position="71"/>
    </location>
</feature>
<evidence type="ECO:0000313" key="3">
    <source>
        <dbReference type="Proteomes" id="UP000059542"/>
    </source>
</evidence>
<dbReference type="RefSeq" id="WP_068195515.1">
    <property type="nucleotide sequence ID" value="NZ_CP013909.1"/>
</dbReference>
<dbReference type="Proteomes" id="UP000059542">
    <property type="component" value="Chromosome"/>
</dbReference>
<reference evidence="2 3" key="1">
    <citation type="submission" date="2015-12" db="EMBL/GenBank/DDBJ databases">
        <authorList>
            <person name="Shamseldin A."/>
            <person name="Moawad H."/>
            <person name="Abd El-Rahim W.M."/>
            <person name="Sadowsky M.J."/>
        </authorList>
    </citation>
    <scope>NUCLEOTIDE SEQUENCE [LARGE SCALE GENOMIC DNA]</scope>
    <source>
        <strain evidence="2 3">DG5B</strain>
    </source>
</reference>
<accession>A0A0U4C7S1</accession>
<gene>
    <name evidence="2" type="ORF">AUC43_15295</name>
</gene>
<dbReference type="KEGG" id="hyg:AUC43_15295"/>
<organism evidence="2 3">
    <name type="scientific">Hymenobacter sedentarius</name>
    <dbReference type="NCBI Taxonomy" id="1411621"/>
    <lineage>
        <taxon>Bacteria</taxon>
        <taxon>Pseudomonadati</taxon>
        <taxon>Bacteroidota</taxon>
        <taxon>Cytophagia</taxon>
        <taxon>Cytophagales</taxon>
        <taxon>Hymenobacteraceae</taxon>
        <taxon>Hymenobacter</taxon>
    </lineage>
</organism>
<keyword evidence="3" id="KW-1185">Reference proteome</keyword>
<proteinExistence type="predicted"/>
<sequence>MTKTVIALTTFLSNRELWLPGERKEVSQHLADELLKAGLVAEAGGTEVTQVAEVPPTKRSTKPKRLKLETK</sequence>
<protein>
    <submittedName>
        <fullName evidence="2">Uncharacterized protein</fullName>
    </submittedName>
</protein>